<protein>
    <submittedName>
        <fullName evidence="2">5582_t:CDS:1</fullName>
    </submittedName>
</protein>
<dbReference type="PANTHER" id="PTHR43591">
    <property type="entry name" value="METHYLTRANSFERASE"/>
    <property type="match status" value="1"/>
</dbReference>
<feature type="domain" description="Methyltransferase" evidence="1">
    <location>
        <begin position="81"/>
        <end position="171"/>
    </location>
</feature>
<accession>A0A9N8YXX9</accession>
<proteinExistence type="predicted"/>
<evidence type="ECO:0000313" key="2">
    <source>
        <dbReference type="EMBL" id="CAG8455144.1"/>
    </source>
</evidence>
<dbReference type="Pfam" id="PF13649">
    <property type="entry name" value="Methyltransf_25"/>
    <property type="match status" value="1"/>
</dbReference>
<organism evidence="2 3">
    <name type="scientific">Funneliformis mosseae</name>
    <name type="common">Endomycorrhizal fungus</name>
    <name type="synonym">Glomus mosseae</name>
    <dbReference type="NCBI Taxonomy" id="27381"/>
    <lineage>
        <taxon>Eukaryota</taxon>
        <taxon>Fungi</taxon>
        <taxon>Fungi incertae sedis</taxon>
        <taxon>Mucoromycota</taxon>
        <taxon>Glomeromycotina</taxon>
        <taxon>Glomeromycetes</taxon>
        <taxon>Glomerales</taxon>
        <taxon>Glomeraceae</taxon>
        <taxon>Funneliformis</taxon>
    </lineage>
</organism>
<dbReference type="SUPFAM" id="SSF53335">
    <property type="entry name" value="S-adenosyl-L-methionine-dependent methyltransferases"/>
    <property type="match status" value="1"/>
</dbReference>
<dbReference type="Gene3D" id="3.40.50.150">
    <property type="entry name" value="Vaccinia Virus protein VP39"/>
    <property type="match status" value="1"/>
</dbReference>
<gene>
    <name evidence="2" type="ORF">FMOSSE_LOCUS1744</name>
</gene>
<dbReference type="EMBL" id="CAJVPP010000203">
    <property type="protein sequence ID" value="CAG8455144.1"/>
    <property type="molecule type" value="Genomic_DNA"/>
</dbReference>
<dbReference type="InterPro" id="IPR029063">
    <property type="entry name" value="SAM-dependent_MTases_sf"/>
</dbReference>
<dbReference type="AlphaFoldDB" id="A0A9N8YXX9"/>
<name>A0A9N8YXX9_FUNMO</name>
<dbReference type="CDD" id="cd02440">
    <property type="entry name" value="AdoMet_MTases"/>
    <property type="match status" value="1"/>
</dbReference>
<sequence>MGKVYSKIRRRELVSCSSNEIDDVSLSTSTRYFGDLKHKNKDGLGSISELDRVNLQHFLLKELNGFNFKSPVDLNNPQVSVLDVGCGAGTWILDLASENSANFYGIDILPLFPTEIKPSNVSFSIANLIDGLPFKDNSFDFVHMRFFVFCLSESDWEIAIQEIVRVCKPNGWIEIFEVDITFANALKDKTGLNNKAKEILSEKYNINLCPSPLIRSLLETNNSLNKIYFEPNKCKLGSWGGKLGKLSLENYKWGMKNFAMSLNYMGLTEQEFFQLVEEITQEIEETKGVYDESIVINVHCCLFLIGWSWK</sequence>
<keyword evidence="3" id="KW-1185">Reference proteome</keyword>
<evidence type="ECO:0000259" key="1">
    <source>
        <dbReference type="Pfam" id="PF13649"/>
    </source>
</evidence>
<comment type="caution">
    <text evidence="2">The sequence shown here is derived from an EMBL/GenBank/DDBJ whole genome shotgun (WGS) entry which is preliminary data.</text>
</comment>
<dbReference type="Proteomes" id="UP000789375">
    <property type="component" value="Unassembled WGS sequence"/>
</dbReference>
<evidence type="ECO:0000313" key="3">
    <source>
        <dbReference type="Proteomes" id="UP000789375"/>
    </source>
</evidence>
<dbReference type="InterPro" id="IPR041698">
    <property type="entry name" value="Methyltransf_25"/>
</dbReference>
<reference evidence="2" key="1">
    <citation type="submission" date="2021-06" db="EMBL/GenBank/DDBJ databases">
        <authorList>
            <person name="Kallberg Y."/>
            <person name="Tangrot J."/>
            <person name="Rosling A."/>
        </authorList>
    </citation>
    <scope>NUCLEOTIDE SEQUENCE</scope>
    <source>
        <strain evidence="2">87-6 pot B 2015</strain>
    </source>
</reference>